<dbReference type="STRING" id="41431.PCC8801_2505"/>
<dbReference type="SUPFAM" id="SSF141571">
    <property type="entry name" value="Pentapeptide repeat-like"/>
    <property type="match status" value="1"/>
</dbReference>
<dbReference type="AlphaFoldDB" id="B7K3X3"/>
<evidence type="ECO:0000313" key="3">
    <source>
        <dbReference type="Proteomes" id="UP000008204"/>
    </source>
</evidence>
<keyword evidence="1" id="KW-0677">Repeat</keyword>
<protein>
    <submittedName>
        <fullName evidence="2">Pentapeptide repeat protein</fullName>
    </submittedName>
</protein>
<dbReference type="eggNOG" id="COG1357">
    <property type="taxonomic scope" value="Bacteria"/>
</dbReference>
<proteinExistence type="predicted"/>
<gene>
    <name evidence="2" type="ordered locus">PCC8801_2505</name>
</gene>
<dbReference type="InterPro" id="IPR001646">
    <property type="entry name" value="5peptide_repeat"/>
</dbReference>
<dbReference type="RefSeq" id="WP_012595780.1">
    <property type="nucleotide sequence ID" value="NC_011726.1"/>
</dbReference>
<name>B7K3X3_RIPO1</name>
<dbReference type="Pfam" id="PF00805">
    <property type="entry name" value="Pentapeptide"/>
    <property type="match status" value="2"/>
</dbReference>
<dbReference type="KEGG" id="cyp:PCC8801_2505"/>
<dbReference type="OrthoDB" id="420175at2"/>
<evidence type="ECO:0000256" key="1">
    <source>
        <dbReference type="ARBA" id="ARBA00022737"/>
    </source>
</evidence>
<dbReference type="HOGENOM" id="CLU_745398_0_0_3"/>
<dbReference type="PANTHER" id="PTHR47485">
    <property type="entry name" value="THYLAKOID LUMENAL 17.4 KDA PROTEIN, CHLOROPLASTIC"/>
    <property type="match status" value="1"/>
</dbReference>
<dbReference type="Gene3D" id="2.160.20.80">
    <property type="entry name" value="E3 ubiquitin-protein ligase SopA"/>
    <property type="match status" value="1"/>
</dbReference>
<dbReference type="EMBL" id="CP001287">
    <property type="protein sequence ID" value="ACK66513.1"/>
    <property type="molecule type" value="Genomic_DNA"/>
</dbReference>
<accession>B7K3X3</accession>
<reference evidence="3" key="1">
    <citation type="journal article" date="2011" name="MBio">
        <title>Novel metabolic attributes of the genus Cyanothece, comprising a group of unicellular nitrogen-fixing Cyanobacteria.</title>
        <authorList>
            <person name="Bandyopadhyay A."/>
            <person name="Elvitigala T."/>
            <person name="Welsh E."/>
            <person name="Stockel J."/>
            <person name="Liberton M."/>
            <person name="Min H."/>
            <person name="Sherman L.A."/>
            <person name="Pakrasi H.B."/>
        </authorList>
    </citation>
    <scope>NUCLEOTIDE SEQUENCE [LARGE SCALE GENOMIC DNA]</scope>
    <source>
        <strain evidence="3">PCC 8801</strain>
    </source>
</reference>
<dbReference type="PANTHER" id="PTHR47485:SF1">
    <property type="entry name" value="THYLAKOID LUMENAL 17.4 KDA PROTEIN, CHLOROPLASTIC"/>
    <property type="match status" value="1"/>
</dbReference>
<keyword evidence="3" id="KW-1185">Reference proteome</keyword>
<organism evidence="2 3">
    <name type="scientific">Rippkaea orientalis (strain PCC 8801 / RF-1)</name>
    <name type="common">Cyanothece sp. (strain PCC 8801)</name>
    <dbReference type="NCBI Taxonomy" id="41431"/>
    <lineage>
        <taxon>Bacteria</taxon>
        <taxon>Bacillati</taxon>
        <taxon>Cyanobacteriota</taxon>
        <taxon>Cyanophyceae</taxon>
        <taxon>Oscillatoriophycideae</taxon>
        <taxon>Chroococcales</taxon>
        <taxon>Aphanothecaceae</taxon>
        <taxon>Rippkaea</taxon>
        <taxon>Rippkaea orientalis</taxon>
    </lineage>
</organism>
<sequence length="371" mass="40818">MSDYSPVLHLVTFHNPYPNCVSLKLDTMGSQSSSGQIMLQLQGHFNEQEKDLLNGHLKFGLKGGILSLELENGEIIYPEPLLEDWAQLQTQSSVNPSWELTPKTGASILKIDNITVPFAIIQPQTEPLYLTVTLKVTPQNLSITNAEGLWRHDIHPNQHAILERVLAQFLYKNRLSSHLCRLVFSSNKGTHQATLEDYPSQELDSHELAQLHQRIEQLYAANTHNLAELIKLAHFNPLTDLAGGNFLAAELSAVELSGANLTQTNFRGANLTDAELSEAILNYCKFSGADLSGAYLGNAQLVKADFHRASLAVANLIGANLTEANLREANLIDTNLSGATVKNAKFGENPGMTPELEQSLRERGAIFVHNP</sequence>
<evidence type="ECO:0000313" key="2">
    <source>
        <dbReference type="EMBL" id="ACK66513.1"/>
    </source>
</evidence>
<dbReference type="Proteomes" id="UP000008204">
    <property type="component" value="Chromosome"/>
</dbReference>